<dbReference type="InterPro" id="IPR012923">
    <property type="entry name" value="Csm3"/>
</dbReference>
<name>A0AA43QJN8_9LECA</name>
<dbReference type="GO" id="GO:0006974">
    <property type="term" value="P:DNA damage response"/>
    <property type="evidence" value="ECO:0007669"/>
    <property type="project" value="UniProtKB-KW"/>
</dbReference>
<feature type="compositionally biased region" description="Polar residues" evidence="8">
    <location>
        <begin position="188"/>
        <end position="207"/>
    </location>
</feature>
<accession>A0AA43QJN8</accession>
<comment type="similarity">
    <text evidence="2 7">Belongs to the CSM3 family.</text>
</comment>
<dbReference type="EMBL" id="JAPUFD010000002">
    <property type="protein sequence ID" value="MDI1485918.1"/>
    <property type="molecule type" value="Genomic_DNA"/>
</dbReference>
<evidence type="ECO:0000313" key="10">
    <source>
        <dbReference type="EMBL" id="MDI1485918.1"/>
    </source>
</evidence>
<keyword evidence="6 7" id="KW-0131">Cell cycle</keyword>
<dbReference type="GO" id="GO:0031297">
    <property type="term" value="P:replication fork processing"/>
    <property type="evidence" value="ECO:0007669"/>
    <property type="project" value="UniProtKB-UniRule"/>
</dbReference>
<keyword evidence="5 7" id="KW-0539">Nucleus</keyword>
<dbReference type="Proteomes" id="UP001161017">
    <property type="component" value="Unassembled WGS sequence"/>
</dbReference>
<evidence type="ECO:0000256" key="6">
    <source>
        <dbReference type="ARBA" id="ARBA00023306"/>
    </source>
</evidence>
<evidence type="ECO:0000256" key="1">
    <source>
        <dbReference type="ARBA" id="ARBA00004123"/>
    </source>
</evidence>
<protein>
    <recommendedName>
        <fullName evidence="7">Chromosome segregation in meiosis protein</fullName>
    </recommendedName>
</protein>
<feature type="region of interest" description="Disordered" evidence="8">
    <location>
        <begin position="165"/>
        <end position="254"/>
    </location>
</feature>
<sequence>MAAVDIGARNAPPVNDDLDDIFNNYEVDPALFQDVDTNMDVAPKQPATYKPRDDVFDGGLGLDEEVKVTKKRAPIAKLDEARLLSQAGIPKLRRSAKEKLRFKGKGHEYSDITRLLTFYQLWLDDLYPRAKFGDGLAMIEKLGHSKRMQVMRKEWINEGKAKDIRLEDGEKARPSASVPERLKDPAPRSSSDHQGQSSEMGGSQDQSPALAAGSGGSNVKQRGFETSADDSLFLSDDEDTAKTATGNVTKDSAGEVLVEDDLDALLAEEDARHNPTELVRQQASLSAPKVDDFEDEEEAMADMDGFW</sequence>
<comment type="function">
    <text evidence="7">Plays an important role in the control of DNA replication and the maintenance of replication fork stability.</text>
</comment>
<evidence type="ECO:0000256" key="2">
    <source>
        <dbReference type="ARBA" id="ARBA00006075"/>
    </source>
</evidence>
<gene>
    <name evidence="10" type="primary">CSM3</name>
    <name evidence="10" type="ORF">OHK93_004107</name>
</gene>
<feature type="region of interest" description="Disordered" evidence="8">
    <location>
        <begin position="270"/>
        <end position="307"/>
    </location>
</feature>
<evidence type="ECO:0000256" key="4">
    <source>
        <dbReference type="ARBA" id="ARBA00022880"/>
    </source>
</evidence>
<dbReference type="AlphaFoldDB" id="A0AA43QJN8"/>
<reference evidence="10" key="1">
    <citation type="journal article" date="2023" name="Genome Biol. Evol.">
        <title>First Whole Genome Sequence and Flow Cytometry Genome Size Data for the Lichen-Forming Fungus Ramalina farinacea (Ascomycota).</title>
        <authorList>
            <person name="Llewellyn T."/>
            <person name="Mian S."/>
            <person name="Hill R."/>
            <person name="Leitch I.J."/>
            <person name="Gaya E."/>
        </authorList>
    </citation>
    <scope>NUCLEOTIDE SEQUENCE</scope>
    <source>
        <strain evidence="10">LIQ254RAFAR</strain>
    </source>
</reference>
<dbReference type="GO" id="GO:0003677">
    <property type="term" value="F:DNA binding"/>
    <property type="evidence" value="ECO:0007669"/>
    <property type="project" value="TreeGrafter"/>
</dbReference>
<dbReference type="GO" id="GO:0000076">
    <property type="term" value="P:DNA replication checkpoint signaling"/>
    <property type="evidence" value="ECO:0007669"/>
    <property type="project" value="UniProtKB-UniRule"/>
</dbReference>
<dbReference type="PANTHER" id="PTHR13220">
    <property type="entry name" value="TIMELESS INTERACTING-RELATED"/>
    <property type="match status" value="1"/>
</dbReference>
<proteinExistence type="inferred from homology"/>
<evidence type="ECO:0000256" key="8">
    <source>
        <dbReference type="SAM" id="MobiDB-lite"/>
    </source>
</evidence>
<organism evidence="10 11">
    <name type="scientific">Ramalina farinacea</name>
    <dbReference type="NCBI Taxonomy" id="258253"/>
    <lineage>
        <taxon>Eukaryota</taxon>
        <taxon>Fungi</taxon>
        <taxon>Dikarya</taxon>
        <taxon>Ascomycota</taxon>
        <taxon>Pezizomycotina</taxon>
        <taxon>Lecanoromycetes</taxon>
        <taxon>OSLEUM clade</taxon>
        <taxon>Lecanoromycetidae</taxon>
        <taxon>Lecanorales</taxon>
        <taxon>Lecanorineae</taxon>
        <taxon>Ramalinaceae</taxon>
        <taxon>Ramalina</taxon>
    </lineage>
</organism>
<evidence type="ECO:0000313" key="11">
    <source>
        <dbReference type="Proteomes" id="UP001161017"/>
    </source>
</evidence>
<feature type="compositionally biased region" description="Acidic residues" evidence="8">
    <location>
        <begin position="292"/>
        <end position="301"/>
    </location>
</feature>
<evidence type="ECO:0000256" key="7">
    <source>
        <dbReference type="RuleBase" id="RU366049"/>
    </source>
</evidence>
<keyword evidence="3 7" id="KW-0227">DNA damage</keyword>
<evidence type="ECO:0000259" key="9">
    <source>
        <dbReference type="Pfam" id="PF07962"/>
    </source>
</evidence>
<dbReference type="GO" id="GO:0043111">
    <property type="term" value="P:replication fork arrest"/>
    <property type="evidence" value="ECO:0007669"/>
    <property type="project" value="TreeGrafter"/>
</dbReference>
<feature type="domain" description="Chromosome segregation in meiosis protein 3" evidence="9">
    <location>
        <begin position="77"/>
        <end position="159"/>
    </location>
</feature>
<dbReference type="GO" id="GO:0031298">
    <property type="term" value="C:replication fork protection complex"/>
    <property type="evidence" value="ECO:0007669"/>
    <property type="project" value="TreeGrafter"/>
</dbReference>
<dbReference type="Pfam" id="PF07962">
    <property type="entry name" value="Swi3"/>
    <property type="match status" value="1"/>
</dbReference>
<evidence type="ECO:0000256" key="3">
    <source>
        <dbReference type="ARBA" id="ARBA00022763"/>
    </source>
</evidence>
<keyword evidence="4" id="KW-0236">DNA replication inhibitor</keyword>
<comment type="subcellular location">
    <subcellularLocation>
        <location evidence="1 7">Nucleus</location>
    </subcellularLocation>
</comment>
<evidence type="ECO:0000256" key="5">
    <source>
        <dbReference type="ARBA" id="ARBA00023242"/>
    </source>
</evidence>
<comment type="caution">
    <text evidence="10">The sequence shown here is derived from an EMBL/GenBank/DDBJ whole genome shotgun (WGS) entry which is preliminary data.</text>
</comment>
<dbReference type="InterPro" id="IPR040038">
    <property type="entry name" value="TIPIN/Csm3/Swi3"/>
</dbReference>
<keyword evidence="11" id="KW-1185">Reference proteome</keyword>
<dbReference type="PANTHER" id="PTHR13220:SF11">
    <property type="entry name" value="TIMELESS-INTERACTING PROTEIN"/>
    <property type="match status" value="1"/>
</dbReference>